<dbReference type="PANTHER" id="PTHR30482:SF10">
    <property type="entry name" value="HIGH-AFFINITY BRANCHED-CHAIN AMINO ACID TRANSPORT PROTEIN BRAE"/>
    <property type="match status" value="1"/>
</dbReference>
<feature type="transmembrane region" description="Helical" evidence="6">
    <location>
        <begin position="12"/>
        <end position="35"/>
    </location>
</feature>
<accession>A0A8J3MA80</accession>
<evidence type="ECO:0000313" key="8">
    <source>
        <dbReference type="Proteomes" id="UP000626220"/>
    </source>
</evidence>
<feature type="transmembrane region" description="Helical" evidence="6">
    <location>
        <begin position="295"/>
        <end position="316"/>
    </location>
</feature>
<comment type="subcellular location">
    <subcellularLocation>
        <location evidence="1">Cell membrane</location>
        <topology evidence="1">Multi-pass membrane protein</topology>
    </subcellularLocation>
</comment>
<keyword evidence="3 6" id="KW-0812">Transmembrane</keyword>
<dbReference type="GO" id="GO:0005886">
    <property type="term" value="C:plasma membrane"/>
    <property type="evidence" value="ECO:0007669"/>
    <property type="project" value="UniProtKB-SubCell"/>
</dbReference>
<dbReference type="PANTHER" id="PTHR30482">
    <property type="entry name" value="HIGH-AFFINITY BRANCHED-CHAIN AMINO ACID TRANSPORT SYSTEM PERMEASE"/>
    <property type="match status" value="1"/>
</dbReference>
<evidence type="ECO:0000256" key="2">
    <source>
        <dbReference type="ARBA" id="ARBA00022475"/>
    </source>
</evidence>
<keyword evidence="8" id="KW-1185">Reference proteome</keyword>
<dbReference type="RefSeq" id="WP_189682197.1">
    <property type="nucleotide sequence ID" value="NZ_BNCJ01000019.1"/>
</dbReference>
<feature type="transmembrane region" description="Helical" evidence="6">
    <location>
        <begin position="95"/>
        <end position="117"/>
    </location>
</feature>
<feature type="transmembrane region" description="Helical" evidence="6">
    <location>
        <begin position="41"/>
        <end position="62"/>
    </location>
</feature>
<dbReference type="Pfam" id="PF02653">
    <property type="entry name" value="BPD_transp_2"/>
    <property type="match status" value="1"/>
</dbReference>
<feature type="transmembrane region" description="Helical" evidence="6">
    <location>
        <begin position="124"/>
        <end position="143"/>
    </location>
</feature>
<dbReference type="AlphaFoldDB" id="A0A8J3MA80"/>
<evidence type="ECO:0008006" key="9">
    <source>
        <dbReference type="Google" id="ProtNLM"/>
    </source>
</evidence>
<evidence type="ECO:0000256" key="1">
    <source>
        <dbReference type="ARBA" id="ARBA00004651"/>
    </source>
</evidence>
<dbReference type="InterPro" id="IPR043428">
    <property type="entry name" value="LivM-like"/>
</dbReference>
<evidence type="ECO:0000256" key="5">
    <source>
        <dbReference type="ARBA" id="ARBA00023136"/>
    </source>
</evidence>
<dbReference type="Proteomes" id="UP000626220">
    <property type="component" value="Unassembled WGS sequence"/>
</dbReference>
<feature type="transmembrane region" description="Helical" evidence="6">
    <location>
        <begin position="221"/>
        <end position="241"/>
    </location>
</feature>
<dbReference type="GO" id="GO:0015658">
    <property type="term" value="F:branched-chain amino acid transmembrane transporter activity"/>
    <property type="evidence" value="ECO:0007669"/>
    <property type="project" value="InterPro"/>
</dbReference>
<evidence type="ECO:0000313" key="7">
    <source>
        <dbReference type="EMBL" id="GHF67248.1"/>
    </source>
</evidence>
<evidence type="ECO:0000256" key="4">
    <source>
        <dbReference type="ARBA" id="ARBA00022989"/>
    </source>
</evidence>
<reference evidence="7" key="2">
    <citation type="submission" date="2020-09" db="EMBL/GenBank/DDBJ databases">
        <authorList>
            <person name="Sun Q."/>
            <person name="Kim S."/>
        </authorList>
    </citation>
    <scope>NUCLEOTIDE SEQUENCE</scope>
    <source>
        <strain evidence="7">KCTC 42650</strain>
    </source>
</reference>
<evidence type="ECO:0000256" key="3">
    <source>
        <dbReference type="ARBA" id="ARBA00022692"/>
    </source>
</evidence>
<organism evidence="7 8">
    <name type="scientific">Seohaeicola zhoushanensis</name>
    <dbReference type="NCBI Taxonomy" id="1569283"/>
    <lineage>
        <taxon>Bacteria</taxon>
        <taxon>Pseudomonadati</taxon>
        <taxon>Pseudomonadota</taxon>
        <taxon>Alphaproteobacteria</taxon>
        <taxon>Rhodobacterales</taxon>
        <taxon>Roseobacteraceae</taxon>
        <taxon>Seohaeicola</taxon>
    </lineage>
</organism>
<feature type="transmembrane region" description="Helical" evidence="6">
    <location>
        <begin position="173"/>
        <end position="190"/>
    </location>
</feature>
<proteinExistence type="predicted"/>
<comment type="caution">
    <text evidence="7">The sequence shown here is derived from an EMBL/GenBank/DDBJ whole genome shotgun (WGS) entry which is preliminary data.</text>
</comment>
<keyword evidence="4 6" id="KW-1133">Transmembrane helix</keyword>
<reference evidence="7" key="1">
    <citation type="journal article" date="2014" name="Int. J. Syst. Evol. Microbiol.">
        <title>Complete genome sequence of Corynebacterium casei LMG S-19264T (=DSM 44701T), isolated from a smear-ripened cheese.</title>
        <authorList>
            <consortium name="US DOE Joint Genome Institute (JGI-PGF)"/>
            <person name="Walter F."/>
            <person name="Albersmeier A."/>
            <person name="Kalinowski J."/>
            <person name="Ruckert C."/>
        </authorList>
    </citation>
    <scope>NUCLEOTIDE SEQUENCE</scope>
    <source>
        <strain evidence="7">KCTC 42650</strain>
    </source>
</reference>
<sequence>MTKTELSRTPRIGSFAGELPVLGAVLAALGLVLLFYSDDSFTLNTLAGTFLFAGLATSWNIIGGFGGQFSLGHSVFFAIGAYMTGNLFLKYELSPWISLLPAMALAAAVAMLISWPVFRLRGPFFSIATLALTEVAMALAVYFSTWTGGAQGFSVPFKRGLENMIFAERMNNALLMLGYVAVTLLIVCWLRHSRLGYSLQAIRDNEDTAEAAGIAVLRTKLIGMGLSAALMAAGGSLYMMYVRVVDPYALFSLFDVGVKVAMITLIGGIGTIYGPLLGTLLLIPLENLLRAELGASVPGGNLLVLGVLLVLTALYLRRGIIGSLIGLADRMKAARA</sequence>
<name>A0A8J3MA80_9RHOB</name>
<gene>
    <name evidence="7" type="ORF">GCM10017056_43110</name>
</gene>
<dbReference type="EMBL" id="BNCJ01000019">
    <property type="protein sequence ID" value="GHF67248.1"/>
    <property type="molecule type" value="Genomic_DNA"/>
</dbReference>
<dbReference type="CDD" id="cd06581">
    <property type="entry name" value="TM_PBP1_LivM_like"/>
    <property type="match status" value="1"/>
</dbReference>
<keyword evidence="5 6" id="KW-0472">Membrane</keyword>
<feature type="transmembrane region" description="Helical" evidence="6">
    <location>
        <begin position="261"/>
        <end position="283"/>
    </location>
</feature>
<keyword evidence="2" id="KW-1003">Cell membrane</keyword>
<evidence type="ECO:0000256" key="6">
    <source>
        <dbReference type="SAM" id="Phobius"/>
    </source>
</evidence>
<protein>
    <recommendedName>
        <fullName evidence="9">Branched-chain amino acid ABC transporter permease</fullName>
    </recommendedName>
</protein>
<feature type="transmembrane region" description="Helical" evidence="6">
    <location>
        <begin position="69"/>
        <end position="89"/>
    </location>
</feature>
<dbReference type="InterPro" id="IPR001851">
    <property type="entry name" value="ABC_transp_permease"/>
</dbReference>